<gene>
    <name evidence="1" type="ORF">CFH83_11085</name>
</gene>
<reference evidence="1 2" key="1">
    <citation type="journal article" date="2017" name="Front. Microbiol.">
        <title>Comparative Genomic Analysis of the Class Epsilonproteobacteria and Proposed Reclassification to Epsilonbacteraeota (phyl. nov.).</title>
        <authorList>
            <person name="Waite D.W."/>
            <person name="Vanwonterghem I."/>
            <person name="Rinke C."/>
            <person name="Parks D.H."/>
            <person name="Zhang Y."/>
            <person name="Takai K."/>
            <person name="Sievert S.M."/>
            <person name="Simon J."/>
            <person name="Campbell B.J."/>
            <person name="Hanson T.E."/>
            <person name="Woyke T."/>
            <person name="Klotz M.G."/>
            <person name="Hugenholtz P."/>
        </authorList>
    </citation>
    <scope>NUCLEOTIDE SEQUENCE [LARGE SCALE GENOMIC DNA]</scope>
    <source>
        <strain evidence="1">UBA12443</strain>
    </source>
</reference>
<protein>
    <recommendedName>
        <fullName evidence="3">Ferrochelatase</fullName>
    </recommendedName>
</protein>
<evidence type="ECO:0008006" key="3">
    <source>
        <dbReference type="Google" id="ProtNLM"/>
    </source>
</evidence>
<organism evidence="1 2">
    <name type="scientific">Sulfuricurvum kujiense</name>
    <dbReference type="NCBI Taxonomy" id="148813"/>
    <lineage>
        <taxon>Bacteria</taxon>
        <taxon>Pseudomonadati</taxon>
        <taxon>Campylobacterota</taxon>
        <taxon>Epsilonproteobacteria</taxon>
        <taxon>Campylobacterales</taxon>
        <taxon>Sulfurimonadaceae</taxon>
        <taxon>Sulfuricurvum</taxon>
    </lineage>
</organism>
<dbReference type="EMBL" id="DLUI01000160">
    <property type="protein sequence ID" value="DAB37458.1"/>
    <property type="molecule type" value="Genomic_DNA"/>
</dbReference>
<accession>A0A2D3WAL9</accession>
<dbReference type="Proteomes" id="UP000228859">
    <property type="component" value="Unassembled WGS sequence"/>
</dbReference>
<name>A0A2D3WAL9_9BACT</name>
<evidence type="ECO:0000313" key="1">
    <source>
        <dbReference type="EMBL" id="DAB37458.1"/>
    </source>
</evidence>
<dbReference type="AlphaFoldDB" id="A0A2D3WAL9"/>
<comment type="caution">
    <text evidence="1">The sequence shown here is derived from an EMBL/GenBank/DDBJ whole genome shotgun (WGS) entry which is preliminary data.</text>
</comment>
<evidence type="ECO:0000313" key="2">
    <source>
        <dbReference type="Proteomes" id="UP000228859"/>
    </source>
</evidence>
<proteinExistence type="predicted"/>
<dbReference type="RefSeq" id="WP_303663215.1">
    <property type="nucleotide sequence ID" value="NZ_DLUI01000160.1"/>
</dbReference>
<sequence length="334" mass="38523">MRVENILALSKGILLGDPSVTLFESVVFEPSKVKRGSFFIAYSPEDIPEALLNGAYGVMFDKPTQISDSEIAWIKVDNIDNALKKLLRFYLLEKELQTYACDPITLHLSTMISTPANFCNVEGSMRDIWEKLWPLEKKSIVLFSPALTDPDIFIEHSQLIRAQENTITIIEQTLFETSFIHNDTFYERQMLSPFFIPYLEHILFFYTFLRIPFQIRGFSKMGHFIPVFTNSRLESKEFGSSDRVVIFEPLLELIDEQIDFLDAQASWAKIIYLLPETMRSSLTIGIENIFFYRYSEEVLSILQSKTFHFALVAGVDKGILNPSRSAMKQLELDF</sequence>